<dbReference type="HOGENOM" id="CLU_3161014_0_0_1"/>
<feature type="region of interest" description="Disordered" evidence="1">
    <location>
        <begin position="18"/>
        <end position="48"/>
    </location>
</feature>
<proteinExistence type="predicted"/>
<dbReference type="EMBL" id="FN595497">
    <property type="protein sequence ID" value="CBI23907.3"/>
    <property type="molecule type" value="Genomic_DNA"/>
</dbReference>
<feature type="compositionally biased region" description="Basic and acidic residues" evidence="1">
    <location>
        <begin position="24"/>
        <end position="48"/>
    </location>
</feature>
<keyword evidence="3" id="KW-1185">Reference proteome</keyword>
<reference evidence="3" key="1">
    <citation type="journal article" date="2007" name="Nature">
        <title>The grapevine genome sequence suggests ancestral hexaploidization in major angiosperm phyla.</title>
        <authorList>
            <consortium name="The French-Italian Public Consortium for Grapevine Genome Characterization."/>
            <person name="Jaillon O."/>
            <person name="Aury J.-M."/>
            <person name="Noel B."/>
            <person name="Policriti A."/>
            <person name="Clepet C."/>
            <person name="Casagrande A."/>
            <person name="Choisne N."/>
            <person name="Aubourg S."/>
            <person name="Vitulo N."/>
            <person name="Jubin C."/>
            <person name="Vezzi A."/>
            <person name="Legeai F."/>
            <person name="Hugueney P."/>
            <person name="Dasilva C."/>
            <person name="Horner D."/>
            <person name="Mica E."/>
            <person name="Jublot D."/>
            <person name="Poulain J."/>
            <person name="Bruyere C."/>
            <person name="Billault A."/>
            <person name="Segurens B."/>
            <person name="Gouyvenoux M."/>
            <person name="Ugarte E."/>
            <person name="Cattonaro F."/>
            <person name="Anthouard V."/>
            <person name="Vico V."/>
            <person name="Del Fabbro C."/>
            <person name="Alaux M."/>
            <person name="Di Gaspero G."/>
            <person name="Dumas V."/>
            <person name="Felice N."/>
            <person name="Paillard S."/>
            <person name="Juman I."/>
            <person name="Moroldo M."/>
            <person name="Scalabrin S."/>
            <person name="Canaguier A."/>
            <person name="Le Clainche I."/>
            <person name="Malacrida G."/>
            <person name="Durand E."/>
            <person name="Pesole G."/>
            <person name="Laucou V."/>
            <person name="Chatelet P."/>
            <person name="Merdinoglu D."/>
            <person name="Delledonne M."/>
            <person name="Pezzotti M."/>
            <person name="Lecharny A."/>
            <person name="Scarpelli C."/>
            <person name="Artiguenave F."/>
            <person name="Pe M.E."/>
            <person name="Valle G."/>
            <person name="Morgante M."/>
            <person name="Caboche M."/>
            <person name="Adam-Blondon A.-F."/>
            <person name="Weissenbach J."/>
            <person name="Quetier F."/>
            <person name="Wincker P."/>
        </authorList>
    </citation>
    <scope>NUCLEOTIDE SEQUENCE [LARGE SCALE GENOMIC DNA]</scope>
    <source>
        <strain evidence="3">cv. Pinot noir / PN40024</strain>
    </source>
</reference>
<evidence type="ECO:0000256" key="1">
    <source>
        <dbReference type="SAM" id="MobiDB-lite"/>
    </source>
</evidence>
<gene>
    <name evidence="2" type="ordered locus">VIT_12s0034g00500</name>
</gene>
<dbReference type="PaxDb" id="29760-VIT_12s0034g00500.t01"/>
<sequence length="48" mass="5691">MKENEQLKIVNEDLKRKSNAAETESLREKQAAPEFQIEKSRAQIREFE</sequence>
<protein>
    <submittedName>
        <fullName evidence="2">Uncharacterized protein</fullName>
    </submittedName>
</protein>
<organism evidence="2 3">
    <name type="scientific">Vitis vinifera</name>
    <name type="common">Grape</name>
    <dbReference type="NCBI Taxonomy" id="29760"/>
    <lineage>
        <taxon>Eukaryota</taxon>
        <taxon>Viridiplantae</taxon>
        <taxon>Streptophyta</taxon>
        <taxon>Embryophyta</taxon>
        <taxon>Tracheophyta</taxon>
        <taxon>Spermatophyta</taxon>
        <taxon>Magnoliopsida</taxon>
        <taxon>eudicotyledons</taxon>
        <taxon>Gunneridae</taxon>
        <taxon>Pentapetalae</taxon>
        <taxon>rosids</taxon>
        <taxon>Vitales</taxon>
        <taxon>Vitaceae</taxon>
        <taxon>Viteae</taxon>
        <taxon>Vitis</taxon>
    </lineage>
</organism>
<dbReference type="Proteomes" id="UP000009183">
    <property type="component" value="Chromosome 12"/>
</dbReference>
<dbReference type="InParanoid" id="D7T078"/>
<dbReference type="OrthoDB" id="1750606at2759"/>
<dbReference type="AlphaFoldDB" id="D7T078"/>
<name>D7T078_VITVI</name>
<evidence type="ECO:0000313" key="3">
    <source>
        <dbReference type="Proteomes" id="UP000009183"/>
    </source>
</evidence>
<accession>D7T078</accession>
<evidence type="ECO:0000313" key="2">
    <source>
        <dbReference type="EMBL" id="CBI23907.3"/>
    </source>
</evidence>